<dbReference type="PROSITE" id="PS51257">
    <property type="entry name" value="PROKAR_LIPOPROTEIN"/>
    <property type="match status" value="1"/>
</dbReference>
<gene>
    <name evidence="3" type="ordered locus">Os06g0591400</name>
    <name evidence="4" type="ORF">OsJ_21844</name>
    <name evidence="3" type="ORF">OSNPB_060591400</name>
</gene>
<evidence type="ECO:0000256" key="2">
    <source>
        <dbReference type="SAM" id="SignalP"/>
    </source>
</evidence>
<evidence type="ECO:0000313" key="5">
    <source>
        <dbReference type="Proteomes" id="UP000059680"/>
    </source>
</evidence>
<accession>Q69XE8</accession>
<organism evidence="4">
    <name type="scientific">Oryza sativa subsp. japonica</name>
    <name type="common">Rice</name>
    <dbReference type="NCBI Taxonomy" id="39947"/>
    <lineage>
        <taxon>Eukaryota</taxon>
        <taxon>Viridiplantae</taxon>
        <taxon>Streptophyta</taxon>
        <taxon>Embryophyta</taxon>
        <taxon>Tracheophyta</taxon>
        <taxon>Spermatophyta</taxon>
        <taxon>Magnoliopsida</taxon>
        <taxon>Liliopsida</taxon>
        <taxon>Poales</taxon>
        <taxon>Poaceae</taxon>
        <taxon>BOP clade</taxon>
        <taxon>Oryzoideae</taxon>
        <taxon>Oryzeae</taxon>
        <taxon>Oryzinae</taxon>
        <taxon>Oryza</taxon>
        <taxon>Oryza sativa</taxon>
    </lineage>
</organism>
<reference evidence="4" key="3">
    <citation type="submission" date="2008-12" db="EMBL/GenBank/DDBJ databases">
        <title>Improved gene annotation of the rice (Oryza sativa) genomes.</title>
        <authorList>
            <person name="Wang J."/>
            <person name="Li R."/>
            <person name="Fan W."/>
            <person name="Huang Q."/>
            <person name="Zhang J."/>
            <person name="Zhou Y."/>
            <person name="Hu Y."/>
            <person name="Zi S."/>
            <person name="Li J."/>
            <person name="Ni P."/>
            <person name="Zheng H."/>
            <person name="Zhang Y."/>
            <person name="Zhao M."/>
            <person name="Hao Q."/>
            <person name="McDermott J."/>
            <person name="Samudrala R."/>
            <person name="Kristiansen K."/>
            <person name="Wong G.K.-S."/>
        </authorList>
    </citation>
    <scope>NUCLEOTIDE SEQUENCE</scope>
</reference>
<accession>Q0DB88</accession>
<evidence type="ECO:0000313" key="3">
    <source>
        <dbReference type="EMBL" id="BAS98427.1"/>
    </source>
</evidence>
<dbReference type="PaxDb" id="39947-Q69XE8"/>
<reference evidence="4" key="2">
    <citation type="journal article" date="2005" name="PLoS Biol.">
        <title>The genomes of Oryza sativa: a history of duplications.</title>
        <authorList>
            <person name="Yu J."/>
            <person name="Wang J."/>
            <person name="Lin W."/>
            <person name="Li S."/>
            <person name="Li H."/>
            <person name="Zhou J."/>
            <person name="Ni P."/>
            <person name="Dong W."/>
            <person name="Hu S."/>
            <person name="Zeng C."/>
            <person name="Zhang J."/>
            <person name="Zhang Y."/>
            <person name="Li R."/>
            <person name="Xu Z."/>
            <person name="Li S."/>
            <person name="Li X."/>
            <person name="Zheng H."/>
            <person name="Cong L."/>
            <person name="Lin L."/>
            <person name="Yin J."/>
            <person name="Geng J."/>
            <person name="Li G."/>
            <person name="Shi J."/>
            <person name="Liu J."/>
            <person name="Lv H."/>
            <person name="Li J."/>
            <person name="Wang J."/>
            <person name="Deng Y."/>
            <person name="Ran L."/>
            <person name="Shi X."/>
            <person name="Wang X."/>
            <person name="Wu Q."/>
            <person name="Li C."/>
            <person name="Ren X."/>
            <person name="Wang J."/>
            <person name="Wang X."/>
            <person name="Li D."/>
            <person name="Liu D."/>
            <person name="Zhang X."/>
            <person name="Ji Z."/>
            <person name="Zhao W."/>
            <person name="Sun Y."/>
            <person name="Zhang Z."/>
            <person name="Bao J."/>
            <person name="Han Y."/>
            <person name="Dong L."/>
            <person name="Ji J."/>
            <person name="Chen P."/>
            <person name="Wu S."/>
            <person name="Liu J."/>
            <person name="Xiao Y."/>
            <person name="Bu D."/>
            <person name="Tan J."/>
            <person name="Yang L."/>
            <person name="Ye C."/>
            <person name="Zhang J."/>
            <person name="Xu J."/>
            <person name="Zhou Y."/>
            <person name="Yu Y."/>
            <person name="Zhang B."/>
            <person name="Zhuang S."/>
            <person name="Wei H."/>
            <person name="Liu B."/>
            <person name="Lei M."/>
            <person name="Yu H."/>
            <person name="Li Y."/>
            <person name="Xu H."/>
            <person name="Wei S."/>
            <person name="He X."/>
            <person name="Fang L."/>
            <person name="Zhang Z."/>
            <person name="Zhang Y."/>
            <person name="Huang X."/>
            <person name="Su Z."/>
            <person name="Tong W."/>
            <person name="Li J."/>
            <person name="Tong Z."/>
            <person name="Li S."/>
            <person name="Ye J."/>
            <person name="Wang L."/>
            <person name="Fang L."/>
            <person name="Lei T."/>
            <person name="Chen C."/>
            <person name="Chen H."/>
            <person name="Xu Z."/>
            <person name="Li H."/>
            <person name="Huang H."/>
            <person name="Zhang F."/>
            <person name="Xu H."/>
            <person name="Li N."/>
            <person name="Zhao C."/>
            <person name="Li S."/>
            <person name="Dong L."/>
            <person name="Huang Y."/>
            <person name="Li L."/>
            <person name="Xi Y."/>
            <person name="Qi Q."/>
            <person name="Li W."/>
            <person name="Zhang B."/>
            <person name="Hu W."/>
            <person name="Zhang Y."/>
            <person name="Tian X."/>
            <person name="Jiao Y."/>
            <person name="Liang X."/>
            <person name="Jin J."/>
            <person name="Gao L."/>
            <person name="Zheng W."/>
            <person name="Hao B."/>
            <person name="Liu S."/>
            <person name="Wang W."/>
            <person name="Yuan L."/>
            <person name="Cao M."/>
            <person name="McDermott J."/>
            <person name="Samudrala R."/>
            <person name="Wang J."/>
            <person name="Wong G.K."/>
            <person name="Yang H."/>
        </authorList>
    </citation>
    <scope>NUCLEOTIDE SEQUENCE [LARGE SCALE GENOMIC DNA]</scope>
</reference>
<dbReference type="EMBL" id="CM000143">
    <property type="protein sequence ID" value="EEE65956.1"/>
    <property type="molecule type" value="Genomic_DNA"/>
</dbReference>
<dbReference type="Gramene" id="Os06t0591400-01">
    <property type="protein sequence ID" value="Os06t0591400-01"/>
    <property type="gene ID" value="Os06g0591400"/>
</dbReference>
<accession>A0A5S6R6V5</accession>
<reference evidence="5" key="1">
    <citation type="journal article" date="2005" name="Nature">
        <title>The map-based sequence of the rice genome.</title>
        <authorList>
            <consortium name="International rice genome sequencing project (IRGSP)"/>
            <person name="Matsumoto T."/>
            <person name="Wu J."/>
            <person name="Kanamori H."/>
            <person name="Katayose Y."/>
            <person name="Fujisawa M."/>
            <person name="Namiki N."/>
            <person name="Mizuno H."/>
            <person name="Yamamoto K."/>
            <person name="Antonio B.A."/>
            <person name="Baba T."/>
            <person name="Sakata K."/>
            <person name="Nagamura Y."/>
            <person name="Aoki H."/>
            <person name="Arikawa K."/>
            <person name="Arita K."/>
            <person name="Bito T."/>
            <person name="Chiden Y."/>
            <person name="Fujitsuka N."/>
            <person name="Fukunaka R."/>
            <person name="Hamada M."/>
            <person name="Harada C."/>
            <person name="Hayashi A."/>
            <person name="Hijishita S."/>
            <person name="Honda M."/>
            <person name="Hosokawa S."/>
            <person name="Ichikawa Y."/>
            <person name="Idonuma A."/>
            <person name="Iijima M."/>
            <person name="Ikeda M."/>
            <person name="Ikeno M."/>
            <person name="Ito K."/>
            <person name="Ito S."/>
            <person name="Ito T."/>
            <person name="Ito Y."/>
            <person name="Ito Y."/>
            <person name="Iwabuchi A."/>
            <person name="Kamiya K."/>
            <person name="Karasawa W."/>
            <person name="Kurita K."/>
            <person name="Katagiri S."/>
            <person name="Kikuta A."/>
            <person name="Kobayashi H."/>
            <person name="Kobayashi N."/>
            <person name="Machita K."/>
            <person name="Maehara T."/>
            <person name="Masukawa M."/>
            <person name="Mizubayashi T."/>
            <person name="Mukai Y."/>
            <person name="Nagasaki H."/>
            <person name="Nagata Y."/>
            <person name="Naito S."/>
            <person name="Nakashima M."/>
            <person name="Nakama Y."/>
            <person name="Nakamichi Y."/>
            <person name="Nakamura M."/>
            <person name="Meguro A."/>
            <person name="Negishi M."/>
            <person name="Ohta I."/>
            <person name="Ohta T."/>
            <person name="Okamoto M."/>
            <person name="Ono N."/>
            <person name="Saji S."/>
            <person name="Sakaguchi M."/>
            <person name="Sakai K."/>
            <person name="Shibata M."/>
            <person name="Shimokawa T."/>
            <person name="Song J."/>
            <person name="Takazaki Y."/>
            <person name="Terasawa K."/>
            <person name="Tsugane M."/>
            <person name="Tsuji K."/>
            <person name="Ueda S."/>
            <person name="Waki K."/>
            <person name="Yamagata H."/>
            <person name="Yamamoto M."/>
            <person name="Yamamoto S."/>
            <person name="Yamane H."/>
            <person name="Yoshiki S."/>
            <person name="Yoshihara R."/>
            <person name="Yukawa K."/>
            <person name="Zhong H."/>
            <person name="Yano M."/>
            <person name="Yuan Q."/>
            <person name="Ouyang S."/>
            <person name="Liu J."/>
            <person name="Jones K.M."/>
            <person name="Gansberger K."/>
            <person name="Moffat K."/>
            <person name="Hill J."/>
            <person name="Bera J."/>
            <person name="Fadrosh D."/>
            <person name="Jin S."/>
            <person name="Johri S."/>
            <person name="Kim M."/>
            <person name="Overton L."/>
            <person name="Reardon M."/>
            <person name="Tsitrin T."/>
            <person name="Vuong H."/>
            <person name="Weaver B."/>
            <person name="Ciecko A."/>
            <person name="Tallon L."/>
            <person name="Jackson J."/>
            <person name="Pai G."/>
            <person name="Aken S.V."/>
            <person name="Utterback T."/>
            <person name="Reidmuller S."/>
            <person name="Feldblyum T."/>
            <person name="Hsiao J."/>
            <person name="Zismann V."/>
            <person name="Iobst S."/>
            <person name="de Vazeille A.R."/>
            <person name="Buell C.R."/>
            <person name="Ying K."/>
            <person name="Li Y."/>
            <person name="Lu T."/>
            <person name="Huang Y."/>
            <person name="Zhao Q."/>
            <person name="Feng Q."/>
            <person name="Zhang L."/>
            <person name="Zhu J."/>
            <person name="Weng Q."/>
            <person name="Mu J."/>
            <person name="Lu Y."/>
            <person name="Fan D."/>
            <person name="Liu Y."/>
            <person name="Guan J."/>
            <person name="Zhang Y."/>
            <person name="Yu S."/>
            <person name="Liu X."/>
            <person name="Zhang Y."/>
            <person name="Hong G."/>
            <person name="Han B."/>
            <person name="Choisne N."/>
            <person name="Demange N."/>
            <person name="Orjeda G."/>
            <person name="Samain S."/>
            <person name="Cattolico L."/>
            <person name="Pelletier E."/>
            <person name="Couloux A."/>
            <person name="Segurens B."/>
            <person name="Wincker P."/>
            <person name="D'Hont A."/>
            <person name="Scarpelli C."/>
            <person name="Weissenbach J."/>
            <person name="Salanoubat M."/>
            <person name="Quetier F."/>
            <person name="Yu Y."/>
            <person name="Kim H.R."/>
            <person name="Rambo T."/>
            <person name="Currie J."/>
            <person name="Collura K."/>
            <person name="Luo M."/>
            <person name="Yang T."/>
            <person name="Ammiraju J.S.S."/>
            <person name="Engler F."/>
            <person name="Soderlund C."/>
            <person name="Wing R.A."/>
            <person name="Palmer L.E."/>
            <person name="de la Bastide M."/>
            <person name="Spiegel L."/>
            <person name="Nascimento L."/>
            <person name="Zutavern T."/>
            <person name="O'Shaughnessy A."/>
            <person name="Dike S."/>
            <person name="Dedhia N."/>
            <person name="Preston R."/>
            <person name="Balija V."/>
            <person name="McCombie W.R."/>
            <person name="Chow T."/>
            <person name="Chen H."/>
            <person name="Chung M."/>
            <person name="Chen C."/>
            <person name="Shaw J."/>
            <person name="Wu H."/>
            <person name="Hsiao K."/>
            <person name="Chao Y."/>
            <person name="Chu M."/>
            <person name="Cheng C."/>
            <person name="Hour A."/>
            <person name="Lee P."/>
            <person name="Lin S."/>
            <person name="Lin Y."/>
            <person name="Liou J."/>
            <person name="Liu S."/>
            <person name="Hsing Y."/>
            <person name="Raghuvanshi S."/>
            <person name="Mohanty A."/>
            <person name="Bharti A.K."/>
            <person name="Gaur A."/>
            <person name="Gupta V."/>
            <person name="Kumar D."/>
            <person name="Ravi V."/>
            <person name="Vij S."/>
            <person name="Kapur A."/>
            <person name="Khurana P."/>
            <person name="Khurana P."/>
            <person name="Khurana J.P."/>
            <person name="Tyagi A.K."/>
            <person name="Gaikwad K."/>
            <person name="Singh A."/>
            <person name="Dalal V."/>
            <person name="Srivastava S."/>
            <person name="Dixit A."/>
            <person name="Pal A.K."/>
            <person name="Ghazi I.A."/>
            <person name="Yadav M."/>
            <person name="Pandit A."/>
            <person name="Bhargava A."/>
            <person name="Sureshbabu K."/>
            <person name="Batra K."/>
            <person name="Sharma T.R."/>
            <person name="Mohapatra T."/>
            <person name="Singh N.K."/>
            <person name="Messing J."/>
            <person name="Nelson A.B."/>
            <person name="Fuks G."/>
            <person name="Kavchok S."/>
            <person name="Keizer G."/>
            <person name="Linton E."/>
            <person name="Llaca V."/>
            <person name="Song R."/>
            <person name="Tanyolac B."/>
            <person name="Young S."/>
            <person name="Ho-Il K."/>
            <person name="Hahn J.H."/>
            <person name="Sangsakoo G."/>
            <person name="Vanavichit A."/>
            <person name="de Mattos Luiz.A.T."/>
            <person name="Zimmer P.D."/>
            <person name="Malone G."/>
            <person name="Dellagostin O."/>
            <person name="de Oliveira A.C."/>
            <person name="Bevan M."/>
            <person name="Bancroft I."/>
            <person name="Minx P."/>
            <person name="Cordum H."/>
            <person name="Wilson R."/>
            <person name="Cheng Z."/>
            <person name="Jin W."/>
            <person name="Jiang J."/>
            <person name="Leong S.A."/>
            <person name="Iwama H."/>
            <person name="Gojobori T."/>
            <person name="Itoh T."/>
            <person name="Niimura Y."/>
            <person name="Fujii Y."/>
            <person name="Habara T."/>
            <person name="Sakai H."/>
            <person name="Sato Y."/>
            <person name="Wilson G."/>
            <person name="Kumar K."/>
            <person name="McCouch S."/>
            <person name="Juretic N."/>
            <person name="Hoen D."/>
            <person name="Wright S."/>
            <person name="Bruskiewich R."/>
            <person name="Bureau T."/>
            <person name="Miyao A."/>
            <person name="Hirochika H."/>
            <person name="Nishikawa T."/>
            <person name="Kadowaki K."/>
            <person name="Sugiura M."/>
            <person name="Burr B."/>
            <person name="Sasaki T."/>
        </authorList>
    </citation>
    <scope>NUCLEOTIDE SEQUENCE [LARGE SCALE GENOMIC DNA]</scope>
    <source>
        <strain evidence="5">cv. Nipponbare</strain>
    </source>
</reference>
<evidence type="ECO:0000313" key="4">
    <source>
        <dbReference type="EMBL" id="EEE65956.1"/>
    </source>
</evidence>
<reference evidence="3 5" key="5">
    <citation type="journal article" date="2013" name="Rice">
        <title>Improvement of the Oryza sativa Nipponbare reference genome using next generation sequence and optical map data.</title>
        <authorList>
            <person name="Kawahara Y."/>
            <person name="de la Bastide M."/>
            <person name="Hamilton J.P."/>
            <person name="Kanamori H."/>
            <person name="McCombie W.R."/>
            <person name="Ouyang S."/>
            <person name="Schwartz D.C."/>
            <person name="Tanaka T."/>
            <person name="Wu J."/>
            <person name="Zhou S."/>
            <person name="Childs K.L."/>
            <person name="Davidson R.M."/>
            <person name="Lin H."/>
            <person name="Quesada-Ocampo L."/>
            <person name="Vaillancourt B."/>
            <person name="Sakai H."/>
            <person name="Lee S.S."/>
            <person name="Kim J."/>
            <person name="Numa H."/>
            <person name="Itoh T."/>
            <person name="Buell C.R."/>
            <person name="Matsumoto T."/>
        </authorList>
    </citation>
    <scope>NUCLEOTIDE SEQUENCE [LARGE SCALE GENOMIC DNA]</scope>
    <source>
        <strain evidence="5">cv. Nipponbare</strain>
    </source>
</reference>
<dbReference type="EMBL" id="AP014962">
    <property type="protein sequence ID" value="BAS98427.1"/>
    <property type="molecule type" value="Genomic_DNA"/>
</dbReference>
<evidence type="ECO:0007829" key="7">
    <source>
        <dbReference type="ProteomicsDB" id="A0A5S6R6V5"/>
    </source>
</evidence>
<dbReference type="HOGENOM" id="CLU_2137687_0_0_1"/>
<dbReference type="AlphaFoldDB" id="A0A5S6R6V5"/>
<feature type="region of interest" description="Disordered" evidence="1">
    <location>
        <begin position="70"/>
        <end position="113"/>
    </location>
</feature>
<evidence type="ECO:0007829" key="6">
    <source>
        <dbReference type="PeptideAtlas" id="A0A5S6R6V5"/>
    </source>
</evidence>
<evidence type="ECO:0000256" key="1">
    <source>
        <dbReference type="SAM" id="MobiDB-lite"/>
    </source>
</evidence>
<name>A0A5S6R6V5_ORYSJ</name>
<sequence length="113" mass="12279">MATFTERTRLLAALLVVVSAVIIGCSVHVCHGAQEADLQAAGYYRRGGSMDDPDFDFPFPGPRHVVCNDGPCRTGPGRLRPYPFPRPLPYRQTPPAPPSPPLPPPQNKQIPPP</sequence>
<dbReference type="Proteomes" id="UP000059680">
    <property type="component" value="Chromosome 6"/>
</dbReference>
<feature type="compositionally biased region" description="Pro residues" evidence="1">
    <location>
        <begin position="82"/>
        <end position="113"/>
    </location>
</feature>
<keyword evidence="5" id="KW-1185">Reference proteome</keyword>
<keyword evidence="6 7" id="KW-1267">Proteomics identification</keyword>
<dbReference type="Proteomes" id="UP000007752">
    <property type="component" value="Chromosome 6"/>
</dbReference>
<reference evidence="3" key="4">
    <citation type="journal article" date="2013" name="Plant Cell Physiol.">
        <title>Rice Annotation Project Database (RAP-DB): an integrative and interactive database for rice genomics.</title>
        <authorList>
            <person name="Sakai H."/>
            <person name="Lee S.S."/>
            <person name="Tanaka T."/>
            <person name="Numa H."/>
            <person name="Kim J."/>
            <person name="Kawahara Y."/>
            <person name="Wakimoto H."/>
            <person name="Yang C.C."/>
            <person name="Iwamoto M."/>
            <person name="Abe T."/>
            <person name="Yamada Y."/>
            <person name="Muto A."/>
            <person name="Inokuchi H."/>
            <person name="Ikemura T."/>
            <person name="Matsumoto T."/>
            <person name="Sasaki T."/>
            <person name="Itoh T."/>
        </authorList>
    </citation>
    <scope>NUCLEOTIDE SEQUENCE</scope>
</reference>
<dbReference type="OMA" id="VCHGAQE"/>
<proteinExistence type="evidence at protein level"/>
<reference evidence="3" key="6">
    <citation type="submission" date="2015-10" db="EMBL/GenBank/DDBJ databases">
        <authorList>
            <person name="Sakai H."/>
            <person name="Kawahara Y."/>
            <person name="Matsumoto T."/>
            <person name="Buell C.R."/>
            <person name="Itoh T."/>
        </authorList>
    </citation>
    <scope>NUCLEOTIDE SEQUENCE</scope>
</reference>
<feature type="signal peptide" evidence="2">
    <location>
        <begin position="1"/>
        <end position="32"/>
    </location>
</feature>
<protein>
    <submittedName>
        <fullName evidence="3">Os06g0591400 protein</fullName>
    </submittedName>
</protein>
<feature type="chain" id="PRO_5044097826" evidence="2">
    <location>
        <begin position="33"/>
        <end position="113"/>
    </location>
</feature>
<keyword evidence="2" id="KW-0732">Signal</keyword>